<evidence type="ECO:0000256" key="1">
    <source>
        <dbReference type="SAM" id="MobiDB-lite"/>
    </source>
</evidence>
<dbReference type="Proteomes" id="UP000662466">
    <property type="component" value="Unassembled WGS sequence"/>
</dbReference>
<feature type="compositionally biased region" description="Basic and acidic residues" evidence="1">
    <location>
        <begin position="148"/>
        <end position="165"/>
    </location>
</feature>
<reference evidence="3" key="1">
    <citation type="submission" date="2020-06" db="EMBL/GenBank/DDBJ databases">
        <title>Draft genome sequences of strains closely related to Aspergillus parafelis and Aspergillus hiratsukae.</title>
        <authorList>
            <person name="Dos Santos R.A.C."/>
            <person name="Rivero-Menendez O."/>
            <person name="Steenwyk J.L."/>
            <person name="Mead M.E."/>
            <person name="Goldman G.H."/>
            <person name="Alastruey-Izquierdo A."/>
            <person name="Rokas A."/>
        </authorList>
    </citation>
    <scope>NUCLEOTIDE SEQUENCE</scope>
    <source>
        <strain evidence="2">CNM-CM5793</strain>
        <strain evidence="3">CNM-CM6106</strain>
    </source>
</reference>
<organism evidence="3 5">
    <name type="scientific">Aspergillus hiratsukae</name>
    <dbReference type="NCBI Taxonomy" id="1194566"/>
    <lineage>
        <taxon>Eukaryota</taxon>
        <taxon>Fungi</taxon>
        <taxon>Dikarya</taxon>
        <taxon>Ascomycota</taxon>
        <taxon>Pezizomycotina</taxon>
        <taxon>Eurotiomycetes</taxon>
        <taxon>Eurotiomycetidae</taxon>
        <taxon>Eurotiales</taxon>
        <taxon>Aspergillaceae</taxon>
        <taxon>Aspergillus</taxon>
        <taxon>Aspergillus subgen. Fumigati</taxon>
    </lineage>
</organism>
<gene>
    <name evidence="2" type="ORF">CNMCM5793_009433</name>
    <name evidence="3" type="ORF">CNMCM6106_007275</name>
</gene>
<evidence type="ECO:0000313" key="3">
    <source>
        <dbReference type="EMBL" id="KAF7173167.1"/>
    </source>
</evidence>
<feature type="region of interest" description="Disordered" evidence="1">
    <location>
        <begin position="1"/>
        <end position="186"/>
    </location>
</feature>
<evidence type="ECO:0000313" key="4">
    <source>
        <dbReference type="Proteomes" id="UP000630445"/>
    </source>
</evidence>
<feature type="compositionally biased region" description="Polar residues" evidence="1">
    <location>
        <begin position="133"/>
        <end position="147"/>
    </location>
</feature>
<accession>A0A8H6QJT2</accession>
<feature type="compositionally biased region" description="Polar residues" evidence="1">
    <location>
        <begin position="1"/>
        <end position="33"/>
    </location>
</feature>
<comment type="caution">
    <text evidence="3">The sequence shown here is derived from an EMBL/GenBank/DDBJ whole genome shotgun (WGS) entry which is preliminary data.</text>
</comment>
<evidence type="ECO:0000313" key="5">
    <source>
        <dbReference type="Proteomes" id="UP000662466"/>
    </source>
</evidence>
<name>A0A8H6QJT2_9EURO</name>
<proteinExistence type="predicted"/>
<dbReference type="EMBL" id="JACBAD010002036">
    <property type="protein sequence ID" value="KAF7121879.1"/>
    <property type="molecule type" value="Genomic_DNA"/>
</dbReference>
<dbReference type="Proteomes" id="UP000630445">
    <property type="component" value="Unassembled WGS sequence"/>
</dbReference>
<keyword evidence="4" id="KW-1185">Reference proteome</keyword>
<sequence length="186" mass="19330">MATESNSGIVNSHSKQEPTMQTDTEINSKSLESGQALPAESVPNPDQSRSEETKPAGDSNPVDPSTSPEQALAGAVTGAQQPSTATARAGDKQEYNPSSAPANQDKAVPGESTEPARKKQKISEENGVVGNGQPASRATGNSTSKATRNGEKKAGRSKKVKDTVKRIIQSDGIGSRTRSRTKAATT</sequence>
<dbReference type="AlphaFoldDB" id="A0A8H6QJT2"/>
<protein>
    <submittedName>
        <fullName evidence="3">Uncharacterized protein</fullName>
    </submittedName>
</protein>
<feature type="compositionally biased region" description="Basic and acidic residues" evidence="1">
    <location>
        <begin position="114"/>
        <end position="124"/>
    </location>
</feature>
<feature type="compositionally biased region" description="Basic residues" evidence="1">
    <location>
        <begin position="177"/>
        <end position="186"/>
    </location>
</feature>
<evidence type="ECO:0000313" key="2">
    <source>
        <dbReference type="EMBL" id="KAF7121879.1"/>
    </source>
</evidence>
<dbReference type="OrthoDB" id="4498621at2759"/>
<dbReference type="EMBL" id="JACBAF010001793">
    <property type="protein sequence ID" value="KAF7173167.1"/>
    <property type="molecule type" value="Genomic_DNA"/>
</dbReference>